<keyword evidence="4" id="KW-1185">Reference proteome</keyword>
<evidence type="ECO:0000256" key="1">
    <source>
        <dbReference type="SAM" id="SignalP"/>
    </source>
</evidence>
<feature type="domain" description="Secretion system C-terminal sorting" evidence="2">
    <location>
        <begin position="281"/>
        <end position="351"/>
    </location>
</feature>
<dbReference type="InterPro" id="IPR026444">
    <property type="entry name" value="Secre_tail"/>
</dbReference>
<gene>
    <name evidence="3" type="ORF">I7X13_15995</name>
</gene>
<comment type="caution">
    <text evidence="3">The sequence shown here is derived from an EMBL/GenBank/DDBJ whole genome shotgun (WGS) entry which is preliminary data.</text>
</comment>
<accession>A0ABS0QB49</accession>
<dbReference type="Proteomes" id="UP000625631">
    <property type="component" value="Unassembled WGS sequence"/>
</dbReference>
<protein>
    <submittedName>
        <fullName evidence="3">T9SS type A sorting domain-containing protein</fullName>
    </submittedName>
</protein>
<dbReference type="RefSeq" id="WP_198076246.1">
    <property type="nucleotide sequence ID" value="NZ_JAEDAE010000008.1"/>
</dbReference>
<dbReference type="CDD" id="cd22842">
    <property type="entry name" value="Gal_Rha_Lectin_BGal"/>
    <property type="match status" value="1"/>
</dbReference>
<proteinExistence type="predicted"/>
<organism evidence="3 4">
    <name type="scientific">Hymenobacter negativus</name>
    <dbReference type="NCBI Taxonomy" id="2795026"/>
    <lineage>
        <taxon>Bacteria</taxon>
        <taxon>Pseudomonadati</taxon>
        <taxon>Bacteroidota</taxon>
        <taxon>Cytophagia</taxon>
        <taxon>Cytophagales</taxon>
        <taxon>Hymenobacteraceae</taxon>
        <taxon>Hymenobacter</taxon>
    </lineage>
</organism>
<dbReference type="EMBL" id="JAEDAE010000008">
    <property type="protein sequence ID" value="MBH8559563.1"/>
    <property type="molecule type" value="Genomic_DNA"/>
</dbReference>
<reference evidence="3 4" key="1">
    <citation type="submission" date="2020-12" db="EMBL/GenBank/DDBJ databases">
        <title>Hymenobacter sp.</title>
        <authorList>
            <person name="Kim M.K."/>
        </authorList>
    </citation>
    <scope>NUCLEOTIDE SEQUENCE [LARGE SCALE GENOMIC DNA]</scope>
    <source>
        <strain evidence="3 4">BT442</strain>
    </source>
</reference>
<evidence type="ECO:0000313" key="3">
    <source>
        <dbReference type="EMBL" id="MBH8559563.1"/>
    </source>
</evidence>
<keyword evidence="1" id="KW-0732">Signal</keyword>
<name>A0ABS0QB49_9BACT</name>
<evidence type="ECO:0000313" key="4">
    <source>
        <dbReference type="Proteomes" id="UP000625631"/>
    </source>
</evidence>
<dbReference type="Pfam" id="PF18962">
    <property type="entry name" value="Por_Secre_tail"/>
    <property type="match status" value="1"/>
</dbReference>
<feature type="chain" id="PRO_5045834022" evidence="1">
    <location>
        <begin position="25"/>
        <end position="360"/>
    </location>
</feature>
<dbReference type="NCBIfam" id="TIGR04183">
    <property type="entry name" value="Por_Secre_tail"/>
    <property type="match status" value="1"/>
</dbReference>
<sequence>MRHYYVNTLLLIGIAVSTVTSVFAQTPVVPSVSAVAKDLTAVITPAQPVAVVNAQQLNNGSSVTCGAPSYQILKDGPVAGSVYGAAYEYYTLSMTAPAGTTFTSIDFASYGLPIPGLDENFGLPTTGYALGSCDAANSVDVVGSYLLGQNSAAIPAVNATFGIDPCGVAKRLYAKASYINGTPASSLAFTAAGTYPVVLVVQDGCGTSIARATVTVIDARCGNKNNKVNLCHNGQQICIGEVDVPSHLAHGDSYGECRTNFSPAAAKVAASAADMVVQALPNPTTDGQFQVHVQAASTGPVQVNLFDMQGHLVSQLYNGRMELGEQRDFAIDRPDMVKGLYLVRVENGTQARSLRIEVQK</sequence>
<feature type="signal peptide" evidence="1">
    <location>
        <begin position="1"/>
        <end position="24"/>
    </location>
</feature>
<evidence type="ECO:0000259" key="2">
    <source>
        <dbReference type="Pfam" id="PF18962"/>
    </source>
</evidence>